<gene>
    <name evidence="1" type="ORF">Tci_908830</name>
</gene>
<sequence length="83" mass="8625">MEASIRDTLRLDDAEGKGFSGVETPLFEGMIVEQQVTEGDADEAHGEDVNAASVVTEGVVSVADDVVPTANEEPSIPSPTPPT</sequence>
<accession>A0A699VV88</accession>
<reference evidence="1" key="1">
    <citation type="journal article" date="2019" name="Sci. Rep.">
        <title>Draft genome of Tanacetum cinerariifolium, the natural source of mosquito coil.</title>
        <authorList>
            <person name="Yamashiro T."/>
            <person name="Shiraishi A."/>
            <person name="Satake H."/>
            <person name="Nakayama K."/>
        </authorList>
    </citation>
    <scope>NUCLEOTIDE SEQUENCE</scope>
</reference>
<evidence type="ECO:0000313" key="1">
    <source>
        <dbReference type="EMBL" id="GFD36861.1"/>
    </source>
</evidence>
<dbReference type="AlphaFoldDB" id="A0A699VV88"/>
<comment type="caution">
    <text evidence="1">The sequence shown here is derived from an EMBL/GenBank/DDBJ whole genome shotgun (WGS) entry which is preliminary data.</text>
</comment>
<proteinExistence type="predicted"/>
<feature type="non-terminal residue" evidence="1">
    <location>
        <position position="83"/>
    </location>
</feature>
<dbReference type="EMBL" id="BKCJ011477438">
    <property type="protein sequence ID" value="GFD36861.1"/>
    <property type="molecule type" value="Genomic_DNA"/>
</dbReference>
<name>A0A699VV88_TANCI</name>
<organism evidence="1">
    <name type="scientific">Tanacetum cinerariifolium</name>
    <name type="common">Dalmatian daisy</name>
    <name type="synonym">Chrysanthemum cinerariifolium</name>
    <dbReference type="NCBI Taxonomy" id="118510"/>
    <lineage>
        <taxon>Eukaryota</taxon>
        <taxon>Viridiplantae</taxon>
        <taxon>Streptophyta</taxon>
        <taxon>Embryophyta</taxon>
        <taxon>Tracheophyta</taxon>
        <taxon>Spermatophyta</taxon>
        <taxon>Magnoliopsida</taxon>
        <taxon>eudicotyledons</taxon>
        <taxon>Gunneridae</taxon>
        <taxon>Pentapetalae</taxon>
        <taxon>asterids</taxon>
        <taxon>campanulids</taxon>
        <taxon>Asterales</taxon>
        <taxon>Asteraceae</taxon>
        <taxon>Asteroideae</taxon>
        <taxon>Anthemideae</taxon>
        <taxon>Anthemidinae</taxon>
        <taxon>Tanacetum</taxon>
    </lineage>
</organism>
<protein>
    <submittedName>
        <fullName evidence="1">Uncharacterized protein</fullName>
    </submittedName>
</protein>